<proteinExistence type="predicted"/>
<feature type="transmembrane region" description="Helical" evidence="1">
    <location>
        <begin position="12"/>
        <end position="41"/>
    </location>
</feature>
<evidence type="ECO:0000259" key="3">
    <source>
        <dbReference type="Pfam" id="PF13845"/>
    </source>
</evidence>
<keyword evidence="1" id="KW-1133">Transmembrane helix</keyword>
<evidence type="ECO:0000313" key="4">
    <source>
        <dbReference type="EMBL" id="SED40464.1"/>
    </source>
</evidence>
<dbReference type="STRING" id="208445.SAMN04489727_7735"/>
<protein>
    <submittedName>
        <fullName evidence="4">Septum formation</fullName>
    </submittedName>
</protein>
<dbReference type="OrthoDB" id="3628931at2"/>
<feature type="domain" description="DUF4190" evidence="2">
    <location>
        <begin position="13"/>
        <end position="67"/>
    </location>
</feature>
<keyword evidence="1" id="KW-0812">Transmembrane</keyword>
<evidence type="ECO:0000259" key="2">
    <source>
        <dbReference type="Pfam" id="PF13828"/>
    </source>
</evidence>
<reference evidence="5" key="1">
    <citation type="submission" date="2016-10" db="EMBL/GenBank/DDBJ databases">
        <authorList>
            <person name="Varghese N."/>
            <person name="Submissions S."/>
        </authorList>
    </citation>
    <scope>NUCLEOTIDE SEQUENCE [LARGE SCALE GENOMIC DNA]</scope>
    <source>
        <strain evidence="5">DSM 44544</strain>
    </source>
</reference>
<dbReference type="Proteomes" id="UP000199622">
    <property type="component" value="Unassembled WGS sequence"/>
</dbReference>
<sequence>MNEDVPAKRDGFAVASLITGVLGFFGVTAVLGVGFGIAALVRLHRTGGRGRGLAIGGITAGVAWMIALPIAAFLVIAGLLSASNAPIAALEIDNCYNKARPGHDAVRVTCAGEHDGLVLDAFPMAGPNTPYPGEKQAAAAVERSCQDRLDTLFHGPDAVELPPEMVVVGYAPDEKAWAAGKRNGTCGMQRRSGRIAGS</sequence>
<feature type="transmembrane region" description="Helical" evidence="1">
    <location>
        <begin position="53"/>
        <end position="80"/>
    </location>
</feature>
<dbReference type="Pfam" id="PF13845">
    <property type="entry name" value="Septum_form"/>
    <property type="match status" value="1"/>
</dbReference>
<evidence type="ECO:0000256" key="1">
    <source>
        <dbReference type="SAM" id="Phobius"/>
    </source>
</evidence>
<keyword evidence="5" id="KW-1185">Reference proteome</keyword>
<keyword evidence="1" id="KW-0472">Membrane</keyword>
<evidence type="ECO:0000313" key="5">
    <source>
        <dbReference type="Proteomes" id="UP000199622"/>
    </source>
</evidence>
<name>A0A1H5AFA8_9PSEU</name>
<dbReference type="InterPro" id="IPR025241">
    <property type="entry name" value="DUF4190"/>
</dbReference>
<feature type="domain" description="Septum formation-related" evidence="3">
    <location>
        <begin position="95"/>
        <end position="190"/>
    </location>
</feature>
<dbReference type="AlphaFoldDB" id="A0A1H5AFA8"/>
<dbReference type="EMBL" id="FNSO01000004">
    <property type="protein sequence ID" value="SED40464.1"/>
    <property type="molecule type" value="Genomic_DNA"/>
</dbReference>
<organism evidence="4 5">
    <name type="scientific">Amycolatopsis tolypomycina</name>
    <dbReference type="NCBI Taxonomy" id="208445"/>
    <lineage>
        <taxon>Bacteria</taxon>
        <taxon>Bacillati</taxon>
        <taxon>Actinomycetota</taxon>
        <taxon>Actinomycetes</taxon>
        <taxon>Pseudonocardiales</taxon>
        <taxon>Pseudonocardiaceae</taxon>
        <taxon>Amycolatopsis</taxon>
    </lineage>
</organism>
<dbReference type="InterPro" id="IPR026004">
    <property type="entry name" value="Septum_form"/>
</dbReference>
<dbReference type="Pfam" id="PF13828">
    <property type="entry name" value="DUF4190"/>
    <property type="match status" value="1"/>
</dbReference>
<gene>
    <name evidence="4" type="ORF">SAMN04489727_7735</name>
</gene>
<dbReference type="RefSeq" id="WP_091316772.1">
    <property type="nucleotide sequence ID" value="NZ_FNSO01000004.1"/>
</dbReference>
<accession>A0A1H5AFA8</accession>